<dbReference type="InterPro" id="IPR029058">
    <property type="entry name" value="AB_hydrolase_fold"/>
</dbReference>
<feature type="domain" description="Methyltransferase" evidence="1">
    <location>
        <begin position="56"/>
        <end position="143"/>
    </location>
</feature>
<dbReference type="CDD" id="cd02440">
    <property type="entry name" value="AdoMet_MTases"/>
    <property type="match status" value="1"/>
</dbReference>
<dbReference type="RefSeq" id="WP_145245902.1">
    <property type="nucleotide sequence ID" value="NZ_CP036278.1"/>
</dbReference>
<sequence>MPKTESELWNWVVEYNRNATHDRGLISNYGYNAILDVNLVSVCKELAANTDGPVRILDVGCGSGKALAQLSQSLDQAGADIDDFEFWGMGLNRYEQMYIPEERMLYGGLNSYDFGDTKFHLILSVYAFHYFWHKLEAVERIHNELLAVGGRAYLHFPGYLLRFEESPEDIKQTESAGNAKFAKFLEESQRAGDICPMDFHVVPYYSDDDDRALLGEFGHLRFTKSNNDLIRFGVGLEAFAMFSKGFTIKSMDNSDRIYIASHYGKNPHYDMQGNKLDFQFGSPYGSCHLVKEESNGALVHRPAEGSDFAPYRITSVDIEVGGHGYEIDMAVHAIAADNVIVICPGACDSLAGELFPYRALASRIADERLGAVVRYNDPYDNKCKYADFLIEKLRAAILLIRREATHICGIENPKIRLLAYSSSAGAAAAVTSEFPEIDSLLLAAPSRDVPLDRFAEHYRKFTGNVHVLIGDSDETVLPQQAFWYYQEALSAGMREYVEFPGCGHRFCGTANQDMLLEAPNWAFGFRSRPEGFPPAVTEPSEAWLWM</sequence>
<dbReference type="Gene3D" id="3.40.50.150">
    <property type="entry name" value="Vaccinia Virus protein VP39"/>
    <property type="match status" value="1"/>
</dbReference>
<dbReference type="KEGG" id="amuc:Pan181_11690"/>
<name>A0A518AJX5_9BACT</name>
<proteinExistence type="predicted"/>
<dbReference type="SUPFAM" id="SSF53335">
    <property type="entry name" value="S-adenosyl-L-methionine-dependent methyltransferases"/>
    <property type="match status" value="1"/>
</dbReference>
<reference evidence="2 3" key="1">
    <citation type="submission" date="2019-02" db="EMBL/GenBank/DDBJ databases">
        <title>Deep-cultivation of Planctomycetes and their phenomic and genomic characterization uncovers novel biology.</title>
        <authorList>
            <person name="Wiegand S."/>
            <person name="Jogler M."/>
            <person name="Boedeker C."/>
            <person name="Pinto D."/>
            <person name="Vollmers J."/>
            <person name="Rivas-Marin E."/>
            <person name="Kohn T."/>
            <person name="Peeters S.H."/>
            <person name="Heuer A."/>
            <person name="Rast P."/>
            <person name="Oberbeckmann S."/>
            <person name="Bunk B."/>
            <person name="Jeske O."/>
            <person name="Meyerdierks A."/>
            <person name="Storesund J.E."/>
            <person name="Kallscheuer N."/>
            <person name="Luecker S."/>
            <person name="Lage O.M."/>
            <person name="Pohl T."/>
            <person name="Merkel B.J."/>
            <person name="Hornburger P."/>
            <person name="Mueller R.-W."/>
            <person name="Bruemmer F."/>
            <person name="Labrenz M."/>
            <person name="Spormann A.M."/>
            <person name="Op den Camp H."/>
            <person name="Overmann J."/>
            <person name="Amann R."/>
            <person name="Jetten M.S.M."/>
            <person name="Mascher T."/>
            <person name="Medema M.H."/>
            <person name="Devos D.P."/>
            <person name="Kaster A.-K."/>
            <person name="Ovreas L."/>
            <person name="Rohde M."/>
            <person name="Galperin M.Y."/>
            <person name="Jogler C."/>
        </authorList>
    </citation>
    <scope>NUCLEOTIDE SEQUENCE [LARGE SCALE GENOMIC DNA]</scope>
    <source>
        <strain evidence="2 3">Pan181</strain>
    </source>
</reference>
<dbReference type="InterPro" id="IPR041698">
    <property type="entry name" value="Methyltransf_25"/>
</dbReference>
<dbReference type="SUPFAM" id="SSF53474">
    <property type="entry name" value="alpha/beta-Hydrolases"/>
    <property type="match status" value="1"/>
</dbReference>
<dbReference type="InterPro" id="IPR029063">
    <property type="entry name" value="SAM-dependent_MTases_sf"/>
</dbReference>
<evidence type="ECO:0000313" key="2">
    <source>
        <dbReference type="EMBL" id="QDU54984.1"/>
    </source>
</evidence>
<dbReference type="AlphaFoldDB" id="A0A518AJX5"/>
<dbReference type="EMBL" id="CP036278">
    <property type="protein sequence ID" value="QDU54984.1"/>
    <property type="molecule type" value="Genomic_DNA"/>
</dbReference>
<protein>
    <recommendedName>
        <fullName evidence="1">Methyltransferase domain-containing protein</fullName>
    </recommendedName>
</protein>
<dbReference type="OrthoDB" id="517270at2"/>
<gene>
    <name evidence="2" type="ORF">Pan181_11690</name>
</gene>
<accession>A0A518AJX5</accession>
<evidence type="ECO:0000313" key="3">
    <source>
        <dbReference type="Proteomes" id="UP000315750"/>
    </source>
</evidence>
<dbReference type="Pfam" id="PF13649">
    <property type="entry name" value="Methyltransf_25"/>
    <property type="match status" value="1"/>
</dbReference>
<organism evidence="2 3">
    <name type="scientific">Aeoliella mucimassa</name>
    <dbReference type="NCBI Taxonomy" id="2527972"/>
    <lineage>
        <taxon>Bacteria</taxon>
        <taxon>Pseudomonadati</taxon>
        <taxon>Planctomycetota</taxon>
        <taxon>Planctomycetia</taxon>
        <taxon>Pirellulales</taxon>
        <taxon>Lacipirellulaceae</taxon>
        <taxon>Aeoliella</taxon>
    </lineage>
</organism>
<dbReference type="Proteomes" id="UP000315750">
    <property type="component" value="Chromosome"/>
</dbReference>
<dbReference type="Gene3D" id="3.40.50.1820">
    <property type="entry name" value="alpha/beta hydrolase"/>
    <property type="match status" value="1"/>
</dbReference>
<keyword evidence="3" id="KW-1185">Reference proteome</keyword>
<evidence type="ECO:0000259" key="1">
    <source>
        <dbReference type="Pfam" id="PF13649"/>
    </source>
</evidence>